<protein>
    <submittedName>
        <fullName evidence="2">Uncharacterized protein</fullName>
    </submittedName>
</protein>
<proteinExistence type="predicted"/>
<reference evidence="2 3" key="1">
    <citation type="journal article" date="2015" name="Proc. Natl. Acad. Sci. U.S.A.">
        <title>The resurrection genome of Boea hygrometrica: A blueprint for survival of dehydration.</title>
        <authorList>
            <person name="Xiao L."/>
            <person name="Yang G."/>
            <person name="Zhang L."/>
            <person name="Yang X."/>
            <person name="Zhao S."/>
            <person name="Ji Z."/>
            <person name="Zhou Q."/>
            <person name="Hu M."/>
            <person name="Wang Y."/>
            <person name="Chen M."/>
            <person name="Xu Y."/>
            <person name="Jin H."/>
            <person name="Xiao X."/>
            <person name="Hu G."/>
            <person name="Bao F."/>
            <person name="Hu Y."/>
            <person name="Wan P."/>
            <person name="Li L."/>
            <person name="Deng X."/>
            <person name="Kuang T."/>
            <person name="Xiang C."/>
            <person name="Zhu J.K."/>
            <person name="Oliver M.J."/>
            <person name="He Y."/>
        </authorList>
    </citation>
    <scope>NUCLEOTIDE SEQUENCE [LARGE SCALE GENOMIC DNA]</scope>
    <source>
        <strain evidence="3">cv. XS01</strain>
    </source>
</reference>
<sequence>MASSFYSNSRHIDFDSVLAMDDQGMVSMFQALMASGLAGFLACAAVIYEAALVDFFENASVREGLIISTVAGQLVEISKEWFAESFDLPVDGL</sequence>
<dbReference type="EMBL" id="KV007853">
    <property type="protein sequence ID" value="KZV30766.1"/>
    <property type="molecule type" value="Genomic_DNA"/>
</dbReference>
<dbReference type="Proteomes" id="UP000250235">
    <property type="component" value="Unassembled WGS sequence"/>
</dbReference>
<keyword evidence="1" id="KW-0472">Membrane</keyword>
<keyword evidence="3" id="KW-1185">Reference proteome</keyword>
<feature type="transmembrane region" description="Helical" evidence="1">
    <location>
        <begin position="28"/>
        <end position="48"/>
    </location>
</feature>
<name>A0A2Z7BFM6_9LAMI</name>
<evidence type="ECO:0000313" key="2">
    <source>
        <dbReference type="EMBL" id="KZV30766.1"/>
    </source>
</evidence>
<dbReference type="AlphaFoldDB" id="A0A2Z7BFM6"/>
<organism evidence="2 3">
    <name type="scientific">Dorcoceras hygrometricum</name>
    <dbReference type="NCBI Taxonomy" id="472368"/>
    <lineage>
        <taxon>Eukaryota</taxon>
        <taxon>Viridiplantae</taxon>
        <taxon>Streptophyta</taxon>
        <taxon>Embryophyta</taxon>
        <taxon>Tracheophyta</taxon>
        <taxon>Spermatophyta</taxon>
        <taxon>Magnoliopsida</taxon>
        <taxon>eudicotyledons</taxon>
        <taxon>Gunneridae</taxon>
        <taxon>Pentapetalae</taxon>
        <taxon>asterids</taxon>
        <taxon>lamiids</taxon>
        <taxon>Lamiales</taxon>
        <taxon>Gesneriaceae</taxon>
        <taxon>Didymocarpoideae</taxon>
        <taxon>Trichosporeae</taxon>
        <taxon>Loxocarpinae</taxon>
        <taxon>Dorcoceras</taxon>
    </lineage>
</organism>
<accession>A0A2Z7BFM6</accession>
<evidence type="ECO:0000256" key="1">
    <source>
        <dbReference type="SAM" id="Phobius"/>
    </source>
</evidence>
<evidence type="ECO:0000313" key="3">
    <source>
        <dbReference type="Proteomes" id="UP000250235"/>
    </source>
</evidence>
<keyword evidence="1" id="KW-1133">Transmembrane helix</keyword>
<keyword evidence="1" id="KW-0812">Transmembrane</keyword>
<gene>
    <name evidence="2" type="ORF">F511_40442</name>
</gene>